<evidence type="ECO:0000313" key="2">
    <source>
        <dbReference type="Proteomes" id="UP000229371"/>
    </source>
</evidence>
<comment type="caution">
    <text evidence="1">The sequence shown here is derived from an EMBL/GenBank/DDBJ whole genome shotgun (WGS) entry which is preliminary data.</text>
</comment>
<evidence type="ECO:0000313" key="1">
    <source>
        <dbReference type="EMBL" id="PIZ00809.1"/>
    </source>
</evidence>
<organism evidence="1 2">
    <name type="scientific">bacterium (Candidatus Gribaldobacteria) CG_4_10_14_0_8_um_filter_33_9</name>
    <dbReference type="NCBI Taxonomy" id="2014266"/>
    <lineage>
        <taxon>Bacteria</taxon>
        <taxon>Candidatus Gribaldobacteria</taxon>
    </lineage>
</organism>
<dbReference type="Gene3D" id="2.60.40.1080">
    <property type="match status" value="1"/>
</dbReference>
<accession>A0A2M7RMV0</accession>
<sequence>MKRIGLKGILMIGAVLFLGLGTIFGELIQVKFTGPGQVSQKQLGPLGTATLAPSGTIQGVANGTISFNATLLADSGDSLTNSALALWGRSIPGTWSATAGTFTGTGQNVVYHIPPADEGTYTIVYSATEGSRTFGSPPVYSVATKTAEATATLVVSTPRVTTVTIVPGTASLIVTGTQALTADIRSQMGNPMLDKVGTWSCLPVAGSFDPIVGSRTDFIAGTVAGTYEVTFTVTSVGTKTIVATATVTLLPTALAQIAISPSSATVNIEATQTFTAIGYDIYGNARTTGTCSFSLTGDVIGTIFPTSGTYTTYTGTAGGTAILWAISNGIQGSATMTGVVPPPYWGIIPTPQTAGTGFPVSLRIAGYNGVATLTATTGSIYPSTVTVVSGKWSGYATLTVTGSQTLIAISSTGAVAISNEFMVNPGPPKGLRAEGLPSVVIVGRPWQGTTTIIIIDICGNETKLLTAGALFFSLFPSYDGGQTWGAALGSLGENIVHHMNNKHPLAAGTSRVSFTGSNFVSKVSNIHLGDEAGKVCALGAFLDLP</sequence>
<dbReference type="AlphaFoldDB" id="A0A2M7RMV0"/>
<name>A0A2M7RMV0_9BACT</name>
<dbReference type="EMBL" id="PFMI01000040">
    <property type="protein sequence ID" value="PIZ00809.1"/>
    <property type="molecule type" value="Genomic_DNA"/>
</dbReference>
<dbReference type="Proteomes" id="UP000229371">
    <property type="component" value="Unassembled WGS sequence"/>
</dbReference>
<gene>
    <name evidence="1" type="ORF">COY61_01545</name>
</gene>
<proteinExistence type="predicted"/>
<reference evidence="2" key="1">
    <citation type="submission" date="2017-09" db="EMBL/GenBank/DDBJ databases">
        <title>Depth-based differentiation of microbial function through sediment-hosted aquifers and enrichment of novel symbionts in the deep terrestrial subsurface.</title>
        <authorList>
            <person name="Probst A.J."/>
            <person name="Ladd B."/>
            <person name="Jarett J.K."/>
            <person name="Geller-Mcgrath D.E."/>
            <person name="Sieber C.M.K."/>
            <person name="Emerson J.B."/>
            <person name="Anantharaman K."/>
            <person name="Thomas B.C."/>
            <person name="Malmstrom R."/>
            <person name="Stieglmeier M."/>
            <person name="Klingl A."/>
            <person name="Woyke T."/>
            <person name="Ryan C.M."/>
            <person name="Banfield J.F."/>
        </authorList>
    </citation>
    <scope>NUCLEOTIDE SEQUENCE [LARGE SCALE GENOMIC DNA]</scope>
</reference>
<protein>
    <submittedName>
        <fullName evidence="1">Uncharacterized protein</fullName>
    </submittedName>
</protein>